<evidence type="ECO:0000256" key="1">
    <source>
        <dbReference type="SAM" id="Phobius"/>
    </source>
</evidence>
<dbReference type="PANTHER" id="PTHR32063">
    <property type="match status" value="1"/>
</dbReference>
<protein>
    <submittedName>
        <fullName evidence="2">Cobalt-zinc-cadmium resistance protein CzcA/CusA</fullName>
    </submittedName>
</protein>
<dbReference type="Gene3D" id="3.30.70.1440">
    <property type="entry name" value="Multidrug efflux transporter AcrB pore domain"/>
    <property type="match status" value="1"/>
</dbReference>
<dbReference type="SUPFAM" id="SSF82693">
    <property type="entry name" value="Multidrug efflux transporter AcrB pore domain, PN1, PN2, PC1 and PC2 subdomains"/>
    <property type="match status" value="3"/>
</dbReference>
<dbReference type="Gene3D" id="3.30.70.1430">
    <property type="entry name" value="Multidrug efflux transporter AcrB pore domain"/>
    <property type="match status" value="2"/>
</dbReference>
<dbReference type="OrthoDB" id="9807612at2"/>
<dbReference type="PANTHER" id="PTHR32063:SF24">
    <property type="entry name" value="CATION EFFLUX SYSTEM (ACRB_ACRD_ACRF FAMILY)"/>
    <property type="match status" value="1"/>
</dbReference>
<dbReference type="Gene3D" id="3.30.2090.10">
    <property type="entry name" value="Multidrug efflux transporter AcrB TolC docking domain, DN and DC subdomains"/>
    <property type="match status" value="2"/>
</dbReference>
<dbReference type="Gene3D" id="1.20.1640.10">
    <property type="entry name" value="Multidrug efflux transporter AcrB transmembrane domain"/>
    <property type="match status" value="2"/>
</dbReference>
<feature type="transmembrane region" description="Helical" evidence="1">
    <location>
        <begin position="358"/>
        <end position="378"/>
    </location>
</feature>
<keyword evidence="1" id="KW-0472">Membrane</keyword>
<dbReference type="GO" id="GO:0005886">
    <property type="term" value="C:plasma membrane"/>
    <property type="evidence" value="ECO:0007669"/>
    <property type="project" value="TreeGrafter"/>
</dbReference>
<keyword evidence="3" id="KW-1185">Reference proteome</keyword>
<dbReference type="InterPro" id="IPR027463">
    <property type="entry name" value="AcrB_DN_DC_subdom"/>
</dbReference>
<keyword evidence="1" id="KW-1133">Transmembrane helix</keyword>
<dbReference type="InterPro" id="IPR001036">
    <property type="entry name" value="Acrflvin-R"/>
</dbReference>
<name>A0A1B9F6X1_9BACT</name>
<keyword evidence="1" id="KW-0812">Transmembrane</keyword>
<reference evidence="2 3" key="1">
    <citation type="submission" date="2016-06" db="EMBL/GenBank/DDBJ databases">
        <title>Respiratory ammonification of nitrate coupled to the oxidation of elemental sulfur in deep-sea autotrophic thermophilic bacteria.</title>
        <authorList>
            <person name="Slobodkina G.B."/>
            <person name="Mardanov A.V."/>
            <person name="Ravin N.V."/>
            <person name="Frolova A.A."/>
            <person name="Viryasiv M.B."/>
            <person name="Chernyh N.A."/>
            <person name="Bonch-Osmolovskaya E.A."/>
            <person name="Slobodkin A.I."/>
        </authorList>
    </citation>
    <scope>NUCLEOTIDE SEQUENCE [LARGE SCALE GENOMIC DNA]</scope>
    <source>
        <strain evidence="2 3">S69</strain>
    </source>
</reference>
<sequence>MRAFLKFITSYPTATVLLVVFIVFSGAYSFLHMPVDLFPDLEVPVVNIITHYPGAAPEDMEMLVSRPVEDEMRTIPGIKRVASMSVQGLSLVTAEFSWGTTVRDARQLVQARLARVRNILPQGVRPRLENIDTTLQEVSGYVFYGGGDPVTLRNTVSHAIAGRLMSVEGVSSVDVIGGDRQAFIVTLRPEALAWFHISITEVITALKRHNLTAVAGFIERSGKEYLIRGDARLKTLEDLRSIPVTRNREAPVLLGMVAEVQEGRVPRHYVVRGDGVPAVALIVHKQPGVSTIDVVRDVDKVLLGLKDLLPEGTTVKKFYDQSEIILESRSEIVQDLFVGALLAVLVLYFFLGDLRPTLIVGITIPLTLLATIAVMRSLGLGFNVITMTAMALAIGMIVDDAIVVAENIFRHGKTTSDPKEAAIEGAAEIAGPDASGTFTTVAAFIPLIVVTGIASLFLRPFGLTISSALVVSLLLSLTLVPLLFSRSTKALTQQEGFLGQRLLWFVHGRLQTILKFSFRHRAAVIIVALISLGGAGLLAFMGKAAVLPPMDEGAILIEYIMPPGTSLAESDRIGEILDRIALQDPGVSCVYRRNGSPENGYQIEGVNKGELLIKLRPKTERSRSAAQIIESLKRAYSKIEGCVFLYHQPTQEKIDESFSGLPALFGITIYGVDTEKLAFLAGQVENILSSDPAISNVINNTKVKASEIDVRLRHDRLALYGLEPSEVLYALQAARNGVEATKIFRNRQEVAVIVKTDPEYASDLEALRKMPIGTPNGSMVPLEQIADIRIRNAPSAITHINGQREVTIIAELDGNIQAVVSRLKDRLRSVSLPQGYSIEISGQYNVVIKTAFEMLLAILCAVVLIYFIMVMQFGSWSQPLIILVTIPIALVGAVLALFITGHSLDVSVGMGAVTLAGISVNNAIVLIDYCNKKVLSGMGIAEALMSAVSVRLRPILLTTFTTIAALIPTAIGTTVGSRIFQPFAITVIGGLITAVIATVVIVPVLVLFTEKSKAIS</sequence>
<feature type="transmembrane region" description="Helical" evidence="1">
    <location>
        <begin position="880"/>
        <end position="900"/>
    </location>
</feature>
<dbReference type="SUPFAM" id="SSF82714">
    <property type="entry name" value="Multidrug efflux transporter AcrB TolC docking domain, DN and DC subdomains"/>
    <property type="match status" value="2"/>
</dbReference>
<evidence type="ECO:0000313" key="2">
    <source>
        <dbReference type="EMBL" id="OCC15584.1"/>
    </source>
</evidence>
<feature type="transmembrane region" description="Helical" evidence="1">
    <location>
        <begin position="950"/>
        <end position="971"/>
    </location>
</feature>
<dbReference type="GO" id="GO:0042910">
    <property type="term" value="F:xenobiotic transmembrane transporter activity"/>
    <property type="evidence" value="ECO:0007669"/>
    <property type="project" value="TreeGrafter"/>
</dbReference>
<feature type="transmembrane region" description="Helical" evidence="1">
    <location>
        <begin position="983"/>
        <end position="1008"/>
    </location>
</feature>
<organism evidence="2 3">
    <name type="scientific">Dissulfuribacter thermophilus</name>
    <dbReference type="NCBI Taxonomy" id="1156395"/>
    <lineage>
        <taxon>Bacteria</taxon>
        <taxon>Pseudomonadati</taxon>
        <taxon>Thermodesulfobacteriota</taxon>
        <taxon>Dissulfuribacteria</taxon>
        <taxon>Dissulfuribacterales</taxon>
        <taxon>Dissulfuribacteraceae</taxon>
        <taxon>Dissulfuribacter</taxon>
    </lineage>
</organism>
<comment type="caution">
    <text evidence="2">The sequence shown here is derived from an EMBL/GenBank/DDBJ whole genome shotgun (WGS) entry which is preliminary data.</text>
</comment>
<feature type="transmembrane region" description="Helical" evidence="1">
    <location>
        <begin position="464"/>
        <end position="484"/>
    </location>
</feature>
<dbReference type="EMBL" id="MAGO01000004">
    <property type="protein sequence ID" value="OCC15584.1"/>
    <property type="molecule type" value="Genomic_DNA"/>
</dbReference>
<feature type="transmembrane region" description="Helical" evidence="1">
    <location>
        <begin position="438"/>
        <end position="458"/>
    </location>
</feature>
<feature type="transmembrane region" description="Helical" evidence="1">
    <location>
        <begin position="332"/>
        <end position="351"/>
    </location>
</feature>
<dbReference type="PRINTS" id="PR00702">
    <property type="entry name" value="ACRIFLAVINRP"/>
</dbReference>
<feature type="transmembrane region" description="Helical" evidence="1">
    <location>
        <begin position="384"/>
        <end position="405"/>
    </location>
</feature>
<feature type="transmembrane region" description="Helical" evidence="1">
    <location>
        <begin position="846"/>
        <end position="868"/>
    </location>
</feature>
<feature type="transmembrane region" description="Helical" evidence="1">
    <location>
        <begin position="522"/>
        <end position="541"/>
    </location>
</feature>
<accession>A0A1B9F6X1</accession>
<dbReference type="Proteomes" id="UP000093080">
    <property type="component" value="Unassembled WGS sequence"/>
</dbReference>
<gene>
    <name evidence="2" type="ORF">DBT_0935</name>
</gene>
<dbReference type="AlphaFoldDB" id="A0A1B9F6X1"/>
<evidence type="ECO:0000313" key="3">
    <source>
        <dbReference type="Proteomes" id="UP000093080"/>
    </source>
</evidence>
<dbReference type="Gene3D" id="3.30.70.1320">
    <property type="entry name" value="Multidrug efflux transporter AcrB pore domain like"/>
    <property type="match status" value="1"/>
</dbReference>
<dbReference type="RefSeq" id="WP_067616862.1">
    <property type="nucleotide sequence ID" value="NZ_MAGO01000004.1"/>
</dbReference>
<dbReference type="SUPFAM" id="SSF82866">
    <property type="entry name" value="Multidrug efflux transporter AcrB transmembrane domain"/>
    <property type="match status" value="2"/>
</dbReference>
<proteinExistence type="predicted"/>
<dbReference type="STRING" id="1156395.DBT_0935"/>
<dbReference type="Pfam" id="PF00873">
    <property type="entry name" value="ACR_tran"/>
    <property type="match status" value="1"/>
</dbReference>
<feature type="transmembrane region" description="Helical" evidence="1">
    <location>
        <begin position="906"/>
        <end position="929"/>
    </location>
</feature>